<dbReference type="PANTHER" id="PTHR12469">
    <property type="entry name" value="PROTEIN EMI5 HOMOLOG, MITOCHONDRIAL"/>
    <property type="match status" value="1"/>
</dbReference>
<dbReference type="FunFam" id="1.10.150.250:FF:000004">
    <property type="entry name" value="Succinate dehydrogenase assembly factor 2, mitochondrial"/>
    <property type="match status" value="1"/>
</dbReference>
<dbReference type="GO" id="GO:0006121">
    <property type="term" value="P:mitochondrial electron transport, succinate to ubiquinone"/>
    <property type="evidence" value="ECO:0007669"/>
    <property type="project" value="TreeGrafter"/>
</dbReference>
<keyword evidence="2" id="KW-0143">Chaperone</keyword>
<accession>D8M215</accession>
<dbReference type="AlphaFoldDB" id="D8M215"/>
<evidence type="ECO:0008006" key="5">
    <source>
        <dbReference type="Google" id="ProtNLM"/>
    </source>
</evidence>
<evidence type="ECO:0000256" key="1">
    <source>
        <dbReference type="ARBA" id="ARBA00023128"/>
    </source>
</evidence>
<protein>
    <recommendedName>
        <fullName evidence="5">Succinate dehydrogenase assembly factor 2, mitochondrial</fullName>
    </recommendedName>
</protein>
<organism evidence="3">
    <name type="scientific">Blastocystis hominis</name>
    <dbReference type="NCBI Taxonomy" id="12968"/>
    <lineage>
        <taxon>Eukaryota</taxon>
        <taxon>Sar</taxon>
        <taxon>Stramenopiles</taxon>
        <taxon>Bigyra</taxon>
        <taxon>Opalozoa</taxon>
        <taxon>Opalinata</taxon>
        <taxon>Blastocystidae</taxon>
        <taxon>Blastocystis</taxon>
    </lineage>
</organism>
<dbReference type="GO" id="GO:0005739">
    <property type="term" value="C:mitochondrion"/>
    <property type="evidence" value="ECO:0007669"/>
    <property type="project" value="TreeGrafter"/>
</dbReference>
<reference evidence="3" key="1">
    <citation type="submission" date="2010-02" db="EMBL/GenBank/DDBJ databases">
        <title>Sequencing and annotation of the Blastocystis hominis genome.</title>
        <authorList>
            <person name="Wincker P."/>
        </authorList>
    </citation>
    <scope>NUCLEOTIDE SEQUENCE</scope>
    <source>
        <strain evidence="3">Singapore isolate B</strain>
    </source>
</reference>
<evidence type="ECO:0000313" key="3">
    <source>
        <dbReference type="EMBL" id="CBK22104.2"/>
    </source>
</evidence>
<name>D8M215_BLAHO</name>
<dbReference type="OrthoDB" id="284292at2759"/>
<dbReference type="RefSeq" id="XP_012896152.1">
    <property type="nucleotide sequence ID" value="XM_013040698.1"/>
</dbReference>
<dbReference type="InParanoid" id="D8M215"/>
<dbReference type="GO" id="GO:0006099">
    <property type="term" value="P:tricarboxylic acid cycle"/>
    <property type="evidence" value="ECO:0007669"/>
    <property type="project" value="TreeGrafter"/>
</dbReference>
<sequence length="174" mass="20314">MYALKLAKCLLRPAQFAPVRSTLRAFTTNPKGMTEEMVQKIIKRDEELRRDYYDMPSSFPESSQPPNGHVTMEDALRKRLLHRSRQRGMLEVDLLLGKWAQLNINRLSRQELDQYEALLNSETVDIFSWITDKSPLPPEMDLPIVREIQQWVKSKPFGVASPEEYAKNKEFFSN</sequence>
<dbReference type="SUPFAM" id="SSF109910">
    <property type="entry name" value="YgfY-like"/>
    <property type="match status" value="1"/>
</dbReference>
<evidence type="ECO:0000313" key="4">
    <source>
        <dbReference type="Proteomes" id="UP000008312"/>
    </source>
</evidence>
<proteinExistence type="predicted"/>
<dbReference type="Proteomes" id="UP000008312">
    <property type="component" value="Unassembled WGS sequence"/>
</dbReference>
<dbReference type="Gene3D" id="1.10.150.250">
    <property type="entry name" value="Flavinator of succinate dehydrogenase"/>
    <property type="match status" value="1"/>
</dbReference>
<dbReference type="PANTHER" id="PTHR12469:SF2">
    <property type="entry name" value="SUCCINATE DEHYDROGENASE ASSEMBLY FACTOR 2, MITOCHONDRIAL"/>
    <property type="match status" value="1"/>
</dbReference>
<evidence type="ECO:0000256" key="2">
    <source>
        <dbReference type="ARBA" id="ARBA00023186"/>
    </source>
</evidence>
<dbReference type="GO" id="GO:0034553">
    <property type="term" value="P:mitochondrial respiratory chain complex II assembly"/>
    <property type="evidence" value="ECO:0007669"/>
    <property type="project" value="TreeGrafter"/>
</dbReference>
<dbReference type="EMBL" id="FN668647">
    <property type="protein sequence ID" value="CBK22104.2"/>
    <property type="molecule type" value="Genomic_DNA"/>
</dbReference>
<dbReference type="Pfam" id="PF03937">
    <property type="entry name" value="Sdh5"/>
    <property type="match status" value="1"/>
</dbReference>
<keyword evidence="4" id="KW-1185">Reference proteome</keyword>
<dbReference type="InterPro" id="IPR036714">
    <property type="entry name" value="SDH_sf"/>
</dbReference>
<dbReference type="InterPro" id="IPR005631">
    <property type="entry name" value="SDH"/>
</dbReference>
<keyword evidence="1" id="KW-0496">Mitochondrion</keyword>
<dbReference type="OMA" id="FAMKAEY"/>
<dbReference type="GeneID" id="24919372"/>
<gene>
    <name evidence="3" type="ORF">GSBLH_T00002169001</name>
</gene>